<dbReference type="EMBL" id="LDJX01000006">
    <property type="protein sequence ID" value="KPM31045.1"/>
    <property type="molecule type" value="Genomic_DNA"/>
</dbReference>
<dbReference type="AlphaFoldDB" id="A0A0P7ACX9"/>
<comment type="caution">
    <text evidence="1">The sequence shown here is derived from an EMBL/GenBank/DDBJ whole genome shotgun (WGS) entry which is preliminary data.</text>
</comment>
<sequence>MFTINENFVGGAKDEIVVKSPQIDYGSPGFMIFKTFYMHEFVKSNSYMFLEEPVLETGVTIQNDRISEFAIQLAVPPNRVETFFLSVVEHYGAVQSIRVLQQYLQNYGYENPTKVATKNYDTYYKDLPEPKIADYKYLESLSWNGLKDNEGKLDCE</sequence>
<protein>
    <submittedName>
        <fullName evidence="1">Uncharacterized protein</fullName>
    </submittedName>
</protein>
<accession>A0A0P7ACX9</accession>
<dbReference type="Proteomes" id="UP000050280">
    <property type="component" value="Unassembled WGS sequence"/>
</dbReference>
<keyword evidence="2" id="KW-1185">Reference proteome</keyword>
<evidence type="ECO:0000313" key="2">
    <source>
        <dbReference type="Proteomes" id="UP000050280"/>
    </source>
</evidence>
<evidence type="ECO:0000313" key="1">
    <source>
        <dbReference type="EMBL" id="KPM31045.1"/>
    </source>
</evidence>
<reference evidence="1 2" key="1">
    <citation type="submission" date="2015-09" db="EMBL/GenBank/DDBJ databases">
        <title>Genome sequence of the marine flavobacterium Croceitalea dokdonensis DOKDO 023 that contains proton- and sodium-pumping rhodopsins.</title>
        <authorList>
            <person name="Kwon S.-K."/>
            <person name="Lee H.K."/>
            <person name="Kwak M.-J."/>
            <person name="Kim J.F."/>
        </authorList>
    </citation>
    <scope>NUCLEOTIDE SEQUENCE [LARGE SCALE GENOMIC DNA]</scope>
    <source>
        <strain evidence="1 2">DOKDO 023</strain>
    </source>
</reference>
<organism evidence="1 2">
    <name type="scientific">Croceitalea dokdonensis DOKDO 023</name>
    <dbReference type="NCBI Taxonomy" id="1300341"/>
    <lineage>
        <taxon>Bacteria</taxon>
        <taxon>Pseudomonadati</taxon>
        <taxon>Bacteroidota</taxon>
        <taxon>Flavobacteriia</taxon>
        <taxon>Flavobacteriales</taxon>
        <taxon>Flavobacteriaceae</taxon>
        <taxon>Croceitalea</taxon>
    </lineage>
</organism>
<gene>
    <name evidence="1" type="ORF">I595_3024</name>
</gene>
<proteinExistence type="predicted"/>
<name>A0A0P7ACX9_9FLAO</name>